<dbReference type="HOGENOM" id="CLU_2399628_0_0_1"/>
<accession>M5GAM5</accession>
<dbReference type="Proteomes" id="UP000030653">
    <property type="component" value="Unassembled WGS sequence"/>
</dbReference>
<dbReference type="RefSeq" id="XP_040632309.1">
    <property type="nucleotide sequence ID" value="XM_040771721.1"/>
</dbReference>
<evidence type="ECO:0000313" key="4">
    <source>
        <dbReference type="Proteomes" id="UP000030653"/>
    </source>
</evidence>
<keyword evidence="2" id="KW-0812">Transmembrane</keyword>
<name>M5GAM5_DACPD</name>
<feature type="transmembrane region" description="Helical" evidence="2">
    <location>
        <begin position="12"/>
        <end position="33"/>
    </location>
</feature>
<dbReference type="GeneID" id="63686783"/>
<keyword evidence="2" id="KW-0472">Membrane</keyword>
<evidence type="ECO:0000256" key="1">
    <source>
        <dbReference type="SAM" id="MobiDB-lite"/>
    </source>
</evidence>
<gene>
    <name evidence="3" type="ORF">DACRYDRAFT_19919</name>
</gene>
<dbReference type="AlphaFoldDB" id="M5GAM5"/>
<feature type="transmembrane region" description="Helical" evidence="2">
    <location>
        <begin position="70"/>
        <end position="88"/>
    </location>
</feature>
<organism evidence="3 4">
    <name type="scientific">Dacryopinax primogenitus (strain DJM 731)</name>
    <name type="common">Brown rot fungus</name>
    <dbReference type="NCBI Taxonomy" id="1858805"/>
    <lineage>
        <taxon>Eukaryota</taxon>
        <taxon>Fungi</taxon>
        <taxon>Dikarya</taxon>
        <taxon>Basidiomycota</taxon>
        <taxon>Agaricomycotina</taxon>
        <taxon>Dacrymycetes</taxon>
        <taxon>Dacrymycetales</taxon>
        <taxon>Dacrymycetaceae</taxon>
        <taxon>Dacryopinax</taxon>
    </lineage>
</organism>
<dbReference type="EMBL" id="JH795856">
    <property type="protein sequence ID" value="EJU05415.1"/>
    <property type="molecule type" value="Genomic_DNA"/>
</dbReference>
<feature type="region of interest" description="Disordered" evidence="1">
    <location>
        <begin position="38"/>
        <end position="59"/>
    </location>
</feature>
<keyword evidence="2" id="KW-1133">Transmembrane helix</keyword>
<evidence type="ECO:0000313" key="3">
    <source>
        <dbReference type="EMBL" id="EJU05415.1"/>
    </source>
</evidence>
<sequence>MSAGLYVTISALLLPRLIVVGLALTLYSVWIGLFGSLSTGSVREDPQSDTADQVEGMQASPISVSARKTWVAGLASSFLCCLAAWVVGASRHS</sequence>
<reference evidence="3 4" key="1">
    <citation type="journal article" date="2012" name="Science">
        <title>The Paleozoic origin of enzymatic lignin decomposition reconstructed from 31 fungal genomes.</title>
        <authorList>
            <person name="Floudas D."/>
            <person name="Binder M."/>
            <person name="Riley R."/>
            <person name="Barry K."/>
            <person name="Blanchette R.A."/>
            <person name="Henrissat B."/>
            <person name="Martinez A.T."/>
            <person name="Otillar R."/>
            <person name="Spatafora J.W."/>
            <person name="Yadav J.S."/>
            <person name="Aerts A."/>
            <person name="Benoit I."/>
            <person name="Boyd A."/>
            <person name="Carlson A."/>
            <person name="Copeland A."/>
            <person name="Coutinho P.M."/>
            <person name="de Vries R.P."/>
            <person name="Ferreira P."/>
            <person name="Findley K."/>
            <person name="Foster B."/>
            <person name="Gaskell J."/>
            <person name="Glotzer D."/>
            <person name="Gorecki P."/>
            <person name="Heitman J."/>
            <person name="Hesse C."/>
            <person name="Hori C."/>
            <person name="Igarashi K."/>
            <person name="Jurgens J.A."/>
            <person name="Kallen N."/>
            <person name="Kersten P."/>
            <person name="Kohler A."/>
            <person name="Kuees U."/>
            <person name="Kumar T.K.A."/>
            <person name="Kuo A."/>
            <person name="LaButti K."/>
            <person name="Larrondo L.F."/>
            <person name="Lindquist E."/>
            <person name="Ling A."/>
            <person name="Lombard V."/>
            <person name="Lucas S."/>
            <person name="Lundell T."/>
            <person name="Martin R."/>
            <person name="McLaughlin D.J."/>
            <person name="Morgenstern I."/>
            <person name="Morin E."/>
            <person name="Murat C."/>
            <person name="Nagy L.G."/>
            <person name="Nolan M."/>
            <person name="Ohm R.A."/>
            <person name="Patyshakuliyeva A."/>
            <person name="Rokas A."/>
            <person name="Ruiz-Duenas F.J."/>
            <person name="Sabat G."/>
            <person name="Salamov A."/>
            <person name="Samejima M."/>
            <person name="Schmutz J."/>
            <person name="Slot J.C."/>
            <person name="St John F."/>
            <person name="Stenlid J."/>
            <person name="Sun H."/>
            <person name="Sun S."/>
            <person name="Syed K."/>
            <person name="Tsang A."/>
            <person name="Wiebenga A."/>
            <person name="Young D."/>
            <person name="Pisabarro A."/>
            <person name="Eastwood D.C."/>
            <person name="Martin F."/>
            <person name="Cullen D."/>
            <person name="Grigoriev I.V."/>
            <person name="Hibbett D.S."/>
        </authorList>
    </citation>
    <scope>NUCLEOTIDE SEQUENCE [LARGE SCALE GENOMIC DNA]</scope>
    <source>
        <strain evidence="3 4">DJM-731 SS1</strain>
    </source>
</reference>
<protein>
    <submittedName>
        <fullName evidence="3">Uncharacterized protein</fullName>
    </submittedName>
</protein>
<keyword evidence="4" id="KW-1185">Reference proteome</keyword>
<evidence type="ECO:0000256" key="2">
    <source>
        <dbReference type="SAM" id="Phobius"/>
    </source>
</evidence>
<proteinExistence type="predicted"/>